<evidence type="ECO:0000259" key="1">
    <source>
        <dbReference type="Pfam" id="PF18588"/>
    </source>
</evidence>
<evidence type="ECO:0000313" key="2">
    <source>
        <dbReference type="EMBL" id="GAA1881904.1"/>
    </source>
</evidence>
<evidence type="ECO:0000313" key="3">
    <source>
        <dbReference type="Proteomes" id="UP001500449"/>
    </source>
</evidence>
<dbReference type="Gene3D" id="3.40.50.12080">
    <property type="match status" value="1"/>
</dbReference>
<gene>
    <name evidence="2" type="ORF">GCM10009836_73930</name>
</gene>
<feature type="domain" description="Polysaccharide biosynthesis enzyme WcbI" evidence="1">
    <location>
        <begin position="25"/>
        <end position="220"/>
    </location>
</feature>
<dbReference type="InterPro" id="IPR041307">
    <property type="entry name" value="WcbI"/>
</dbReference>
<proteinExistence type="predicted"/>
<organism evidence="2 3">
    <name type="scientific">Pseudonocardia ailaonensis</name>
    <dbReference type="NCBI Taxonomy" id="367279"/>
    <lineage>
        <taxon>Bacteria</taxon>
        <taxon>Bacillati</taxon>
        <taxon>Actinomycetota</taxon>
        <taxon>Actinomycetes</taxon>
        <taxon>Pseudonocardiales</taxon>
        <taxon>Pseudonocardiaceae</taxon>
        <taxon>Pseudonocardia</taxon>
    </lineage>
</organism>
<sequence>MPDHARHLHYGGFYGLRPLPPGPLALVHGNCQAESLRVLLAGSATFPARAVRIPPVHELERGDLPHLRALLARAAFLFSQPVRDGYRGLPLGTSELSAHAPRATVVRWPVIRHPALHPWSAIVRHPRDPAAVPPVVPYHDLRVLAEAAGLPPGPGPEALREVGARGVAELARREARDADVGVSDLLTGLGAAAAHTLNHPGNPVLIALARRLQAAAGAPPDAADPGRELLGGIRAPLDAAVVAALGLDAEPRAGWEVDGTPVSPATVHAAHLSWYATHPEWIDAGLARHDETLRILGLRGSTRGLRVART</sequence>
<protein>
    <recommendedName>
        <fullName evidence="1">Polysaccharide biosynthesis enzyme WcbI domain-containing protein</fullName>
    </recommendedName>
</protein>
<dbReference type="Pfam" id="PF18588">
    <property type="entry name" value="WcbI"/>
    <property type="match status" value="1"/>
</dbReference>
<comment type="caution">
    <text evidence="2">The sequence shown here is derived from an EMBL/GenBank/DDBJ whole genome shotgun (WGS) entry which is preliminary data.</text>
</comment>
<dbReference type="EMBL" id="BAAAQK010000037">
    <property type="protein sequence ID" value="GAA1881904.1"/>
    <property type="molecule type" value="Genomic_DNA"/>
</dbReference>
<keyword evidence="3" id="KW-1185">Reference proteome</keyword>
<dbReference type="RefSeq" id="WP_344428486.1">
    <property type="nucleotide sequence ID" value="NZ_BAAAQK010000037.1"/>
</dbReference>
<reference evidence="2 3" key="1">
    <citation type="journal article" date="2019" name="Int. J. Syst. Evol. Microbiol.">
        <title>The Global Catalogue of Microorganisms (GCM) 10K type strain sequencing project: providing services to taxonomists for standard genome sequencing and annotation.</title>
        <authorList>
            <consortium name="The Broad Institute Genomics Platform"/>
            <consortium name="The Broad Institute Genome Sequencing Center for Infectious Disease"/>
            <person name="Wu L."/>
            <person name="Ma J."/>
        </authorList>
    </citation>
    <scope>NUCLEOTIDE SEQUENCE [LARGE SCALE GENOMIC DNA]</scope>
    <source>
        <strain evidence="2 3">JCM 16009</strain>
    </source>
</reference>
<name>A0ABN2NPZ2_9PSEU</name>
<accession>A0ABN2NPZ2</accession>
<dbReference type="Proteomes" id="UP001500449">
    <property type="component" value="Unassembled WGS sequence"/>
</dbReference>